<dbReference type="WBParaSite" id="jg6698">
    <property type="protein sequence ID" value="jg6698"/>
    <property type="gene ID" value="jg6698"/>
</dbReference>
<proteinExistence type="predicted"/>
<accession>A0A915EJY3</accession>
<keyword evidence="2" id="KW-1185">Reference proteome</keyword>
<evidence type="ECO:0000313" key="3">
    <source>
        <dbReference type="WBParaSite" id="jg6698"/>
    </source>
</evidence>
<evidence type="ECO:0000256" key="1">
    <source>
        <dbReference type="SAM" id="MobiDB-lite"/>
    </source>
</evidence>
<feature type="compositionally biased region" description="Low complexity" evidence="1">
    <location>
        <begin position="251"/>
        <end position="280"/>
    </location>
</feature>
<name>A0A915EJY3_9BILA</name>
<dbReference type="Proteomes" id="UP000887574">
    <property type="component" value="Unplaced"/>
</dbReference>
<organism evidence="2 3">
    <name type="scientific">Ditylenchus dipsaci</name>
    <dbReference type="NCBI Taxonomy" id="166011"/>
    <lineage>
        <taxon>Eukaryota</taxon>
        <taxon>Metazoa</taxon>
        <taxon>Ecdysozoa</taxon>
        <taxon>Nematoda</taxon>
        <taxon>Chromadorea</taxon>
        <taxon>Rhabditida</taxon>
        <taxon>Tylenchina</taxon>
        <taxon>Tylenchomorpha</taxon>
        <taxon>Sphaerularioidea</taxon>
        <taxon>Anguinidae</taxon>
        <taxon>Anguininae</taxon>
        <taxon>Ditylenchus</taxon>
    </lineage>
</organism>
<feature type="compositionally biased region" description="Acidic residues" evidence="1">
    <location>
        <begin position="293"/>
        <end position="307"/>
    </location>
</feature>
<reference evidence="3" key="1">
    <citation type="submission" date="2022-11" db="UniProtKB">
        <authorList>
            <consortium name="WormBaseParasite"/>
        </authorList>
    </citation>
    <scope>IDENTIFICATION</scope>
</reference>
<sequence length="314" mass="35449">MESIRHREAFNDAESRVQNPDYLLENALKDSCLPSSSENHIWRQQENFSPFHSCYDQQLHQMLINQQSESVAIPAKRDFRFQWFIWPNSSRVRSKTQFEDPHVKDVYSKDSKQSIDDQVSQVSLPTFCSLIPPTQKHIFPLDDCVNVECVQMNNIEMPCSPQQPQTKINLEFTKHWSEVDDQQNSADPAKIRDFQMQHLIGSSSVSQPCQSISLLNVPCKKNGVIPPGVLISNPSCAIPTSLFGSSEKCTSNSSNSLTDNNSMTTTSFSSLSSSSTTSSSAFEILAVSKKSEDEIENEDDDFEDENMTEIFTIN</sequence>
<dbReference type="AlphaFoldDB" id="A0A915EJY3"/>
<protein>
    <submittedName>
        <fullName evidence="3">Uncharacterized protein</fullName>
    </submittedName>
</protein>
<feature type="region of interest" description="Disordered" evidence="1">
    <location>
        <begin position="249"/>
        <end position="314"/>
    </location>
</feature>
<evidence type="ECO:0000313" key="2">
    <source>
        <dbReference type="Proteomes" id="UP000887574"/>
    </source>
</evidence>